<evidence type="ECO:0000313" key="2">
    <source>
        <dbReference type="Proteomes" id="UP000518752"/>
    </source>
</evidence>
<protein>
    <submittedName>
        <fullName evidence="1">Uncharacterized protein</fullName>
    </submittedName>
</protein>
<dbReference type="Proteomes" id="UP000518752">
    <property type="component" value="Unassembled WGS sequence"/>
</dbReference>
<sequence length="65" mass="7178">MVLTRSFQKPATSYATCFEPLLLPLLRIHPVDLTLLLQVVYTNAESPPALEGYDDAEQAMALGED</sequence>
<gene>
    <name evidence="1" type="ORF">D9757_010800</name>
</gene>
<comment type="caution">
    <text evidence="1">The sequence shown here is derived from an EMBL/GenBank/DDBJ whole genome shotgun (WGS) entry which is preliminary data.</text>
</comment>
<evidence type="ECO:0000313" key="1">
    <source>
        <dbReference type="EMBL" id="KAF5371076.1"/>
    </source>
</evidence>
<organism evidence="1 2">
    <name type="scientific">Collybiopsis confluens</name>
    <dbReference type="NCBI Taxonomy" id="2823264"/>
    <lineage>
        <taxon>Eukaryota</taxon>
        <taxon>Fungi</taxon>
        <taxon>Dikarya</taxon>
        <taxon>Basidiomycota</taxon>
        <taxon>Agaricomycotina</taxon>
        <taxon>Agaricomycetes</taxon>
        <taxon>Agaricomycetidae</taxon>
        <taxon>Agaricales</taxon>
        <taxon>Marasmiineae</taxon>
        <taxon>Omphalotaceae</taxon>
        <taxon>Collybiopsis</taxon>
    </lineage>
</organism>
<proteinExistence type="predicted"/>
<name>A0A8H5LVQ6_9AGAR</name>
<reference evidence="1 2" key="1">
    <citation type="journal article" date="2020" name="ISME J.">
        <title>Uncovering the hidden diversity of litter-decomposition mechanisms in mushroom-forming fungi.</title>
        <authorList>
            <person name="Floudas D."/>
            <person name="Bentzer J."/>
            <person name="Ahren D."/>
            <person name="Johansson T."/>
            <person name="Persson P."/>
            <person name="Tunlid A."/>
        </authorList>
    </citation>
    <scope>NUCLEOTIDE SEQUENCE [LARGE SCALE GENOMIC DNA]</scope>
    <source>
        <strain evidence="1 2">CBS 406.79</strain>
    </source>
</reference>
<keyword evidence="2" id="KW-1185">Reference proteome</keyword>
<accession>A0A8H5LVQ6</accession>
<dbReference type="AlphaFoldDB" id="A0A8H5LVQ6"/>
<dbReference type="EMBL" id="JAACJN010000117">
    <property type="protein sequence ID" value="KAF5371076.1"/>
    <property type="molecule type" value="Genomic_DNA"/>
</dbReference>